<proteinExistence type="predicted"/>
<feature type="coiled-coil region" evidence="1">
    <location>
        <begin position="23"/>
        <end position="57"/>
    </location>
</feature>
<dbReference type="AlphaFoldDB" id="A0A0F9IJY7"/>
<accession>A0A0F9IJY7</accession>
<sequence>MGMGTIDSHLADGEYDVQLKYNRAAFDEKLAALEVKIAAYEERITEIEDAIEYGQERHADI</sequence>
<evidence type="ECO:0000256" key="1">
    <source>
        <dbReference type="SAM" id="Coils"/>
    </source>
</evidence>
<gene>
    <name evidence="2" type="ORF">LCGC14_1570440</name>
</gene>
<keyword evidence="1" id="KW-0175">Coiled coil</keyword>
<name>A0A0F9IJY7_9ZZZZ</name>
<dbReference type="EMBL" id="LAZR01012242">
    <property type="protein sequence ID" value="KKM27867.1"/>
    <property type="molecule type" value="Genomic_DNA"/>
</dbReference>
<reference evidence="2" key="1">
    <citation type="journal article" date="2015" name="Nature">
        <title>Complex archaea that bridge the gap between prokaryotes and eukaryotes.</title>
        <authorList>
            <person name="Spang A."/>
            <person name="Saw J.H."/>
            <person name="Jorgensen S.L."/>
            <person name="Zaremba-Niedzwiedzka K."/>
            <person name="Martijn J."/>
            <person name="Lind A.E."/>
            <person name="van Eijk R."/>
            <person name="Schleper C."/>
            <person name="Guy L."/>
            <person name="Ettema T.J."/>
        </authorList>
    </citation>
    <scope>NUCLEOTIDE SEQUENCE</scope>
</reference>
<evidence type="ECO:0000313" key="2">
    <source>
        <dbReference type="EMBL" id="KKM27867.1"/>
    </source>
</evidence>
<comment type="caution">
    <text evidence="2">The sequence shown here is derived from an EMBL/GenBank/DDBJ whole genome shotgun (WGS) entry which is preliminary data.</text>
</comment>
<organism evidence="2">
    <name type="scientific">marine sediment metagenome</name>
    <dbReference type="NCBI Taxonomy" id="412755"/>
    <lineage>
        <taxon>unclassified sequences</taxon>
        <taxon>metagenomes</taxon>
        <taxon>ecological metagenomes</taxon>
    </lineage>
</organism>
<protein>
    <submittedName>
        <fullName evidence="2">Uncharacterized protein</fullName>
    </submittedName>
</protein>